<keyword evidence="1" id="KW-1133">Transmembrane helix</keyword>
<dbReference type="AlphaFoldDB" id="A0AAD0PWA7"/>
<dbReference type="GeneID" id="39474673"/>
<gene>
    <name evidence="2" type="ORF">PLA107_032525</name>
</gene>
<keyword evidence="1" id="KW-0812">Transmembrane</keyword>
<evidence type="ECO:0000313" key="2">
    <source>
        <dbReference type="EMBL" id="AXH59953.1"/>
    </source>
</evidence>
<keyword evidence="1" id="KW-0472">Membrane</keyword>
<evidence type="ECO:0000256" key="1">
    <source>
        <dbReference type="SAM" id="Phobius"/>
    </source>
</evidence>
<name>A0AAD0PWA7_PSEAV</name>
<evidence type="ECO:0000313" key="3">
    <source>
        <dbReference type="Proteomes" id="UP000006426"/>
    </source>
</evidence>
<feature type="transmembrane region" description="Helical" evidence="1">
    <location>
        <begin position="33"/>
        <end position="53"/>
    </location>
</feature>
<dbReference type="Proteomes" id="UP000006426">
    <property type="component" value="Plasmid pmppla107"/>
</dbReference>
<geneLocation type="plasmid" evidence="3">
    <name>pmppla107</name>
</geneLocation>
<keyword evidence="2" id="KW-0614">Plasmid</keyword>
<dbReference type="RefSeq" id="WP_005741725.1">
    <property type="nucleotide sequence ID" value="NZ_CP031226.1"/>
</dbReference>
<feature type="transmembrane region" description="Helical" evidence="1">
    <location>
        <begin position="65"/>
        <end position="85"/>
    </location>
</feature>
<dbReference type="EMBL" id="CP031226">
    <property type="protein sequence ID" value="AXH59953.1"/>
    <property type="molecule type" value="Genomic_DNA"/>
</dbReference>
<reference evidence="2 3" key="1">
    <citation type="journal article" date="2011" name="PLoS Pathog.">
        <title>Dynamic evolution of pathogenicity revealed by sequencing and comparative genomics of 19 Pseudomonas syringae isolates.</title>
        <authorList>
            <person name="Baltrus D.A."/>
            <person name="Nishimura M.T."/>
            <person name="Romanchuk A."/>
            <person name="Chang J.H."/>
            <person name="Mukhtar M.S."/>
            <person name="Cherkis K."/>
            <person name="Roach J."/>
            <person name="Grant S.R."/>
            <person name="Jones C.D."/>
            <person name="Dangl J.L."/>
        </authorList>
    </citation>
    <scope>NUCLEOTIDE SEQUENCE [LARGE SCALE GENOMIC DNA]</scope>
    <source>
        <strain evidence="2 3">M301315</strain>
    </source>
</reference>
<protein>
    <submittedName>
        <fullName evidence="2">Uncharacterized protein</fullName>
    </submittedName>
</protein>
<organism evidence="2 3">
    <name type="scientific">Pseudomonas amygdali pv. lachrymans str. M301315</name>
    <dbReference type="NCBI Taxonomy" id="629260"/>
    <lineage>
        <taxon>Bacteria</taxon>
        <taxon>Pseudomonadati</taxon>
        <taxon>Pseudomonadota</taxon>
        <taxon>Gammaproteobacteria</taxon>
        <taxon>Pseudomonadales</taxon>
        <taxon>Pseudomonadaceae</taxon>
        <taxon>Pseudomonas</taxon>
        <taxon>Pseudomonas amygdali</taxon>
    </lineage>
</organism>
<sequence>MDTLIAIALWLMSTVVTARFTHNVSGKTAELMVNYFVVLASTIISLASVFVIVSNISGNPQSIGIVLLSPVSPILAIYFADWLGVRHEGQVVFPKA</sequence>
<accession>A0AAD0PWA7</accession>
<proteinExistence type="predicted"/>